<feature type="domain" description="PAC" evidence="3">
    <location>
        <begin position="379"/>
        <end position="431"/>
    </location>
</feature>
<dbReference type="Gene3D" id="3.30.70.270">
    <property type="match status" value="1"/>
</dbReference>
<dbReference type="Gene3D" id="3.30.450.20">
    <property type="entry name" value="PAS domain"/>
    <property type="match status" value="1"/>
</dbReference>
<keyword evidence="7" id="KW-1185">Reference proteome</keyword>
<dbReference type="PROSITE" id="PS50887">
    <property type="entry name" value="GGDEF"/>
    <property type="match status" value="1"/>
</dbReference>
<dbReference type="InterPro" id="IPR029787">
    <property type="entry name" value="Nucleotide_cyclase"/>
</dbReference>
<dbReference type="SUPFAM" id="SSF141868">
    <property type="entry name" value="EAL domain-like"/>
    <property type="match status" value="1"/>
</dbReference>
<keyword evidence="1" id="KW-0472">Membrane</keyword>
<dbReference type="PROSITE" id="PS50112">
    <property type="entry name" value="PAS"/>
    <property type="match status" value="1"/>
</dbReference>
<sequence length="864" mass="97023">MRETLAALRAHRAWRMILIAILTGLLTWLFFRAGEVSPEAHNTYTRLLRQYQHYDEQLNAKVVASYAGLLKNYDGMAYYQTRLRETGNALQVVPKWLDDTGQRQLEARIQALIAAQQEKALAIDRFQRANSVLRNSTLYLPAAAESLLAGEDWPQRKAFESFIRRLIGAELTGNREATDLAALRSALQQLLDTPALTPRQVEMRQLLVHARLIIDHAPEVSGLVDRIVRAPSGGLHDELTRSYLDAHQSALALATYYRTLLYAIAMCLLAYAMYALVRIERDRRALVAAHADLADRYEAQRRVEAQLQLYGTVFTHAAEGMTITDSESRIIAVNPAFCTITGYTPEEVLGRTPAVLNSGRQSEDFYRDMWQTLKESGQWQGEIWNRRKDGAIFPEWLSITAVPDDSGESGNYIGVFIDISERKQSEARIHHLAHHDALTGLPNRLLLEDRIGQGLLKSKRSSRHMGVIFIDLDRFKNINDTLGHAVGDNLLVQAAQRGLHVLRDTDTLCRQGGDEFVVVLPELELRQDAAHVCQKLLTALCQPYLLAGHELTVSASAGIALYPEDGDSASELLRKADAAMYRAKEEGRNTFRFFSTEINTATLGELLLENDLFGALEREELLLHYQPKVDAKTGELIGAEALMRWQHREQGMIAPEQFIPIAEENGLINAFGEWAIRNVCAQQRAWLDAGLMVVPVAVNISAHQFIQQDLPRMLSQVLADYGLPPQLIELELTESLLMRNSSRATAMLQVLRRMHIQVAIDDFGTGYSSLSYLRQFPVQSLKIDRSFVTQIGEHGESIRLASAIIAMAHELDLEVIAEGVENEVQARYLREHGCDQFQGYLYGRPQAADQFVSLLSARHLDGVC</sequence>
<feature type="transmembrane region" description="Helical" evidence="1">
    <location>
        <begin position="12"/>
        <end position="31"/>
    </location>
</feature>
<dbReference type="InterPro" id="IPR001610">
    <property type="entry name" value="PAC"/>
</dbReference>
<dbReference type="Pfam" id="PF19443">
    <property type="entry name" value="DAHL"/>
    <property type="match status" value="1"/>
</dbReference>
<dbReference type="Pfam" id="PF00563">
    <property type="entry name" value="EAL"/>
    <property type="match status" value="1"/>
</dbReference>
<dbReference type="InterPro" id="IPR052155">
    <property type="entry name" value="Biofilm_reg_signaling"/>
</dbReference>
<dbReference type="SMART" id="SM00086">
    <property type="entry name" value="PAC"/>
    <property type="match status" value="1"/>
</dbReference>
<dbReference type="PANTHER" id="PTHR44757">
    <property type="entry name" value="DIGUANYLATE CYCLASE DGCP"/>
    <property type="match status" value="1"/>
</dbReference>
<dbReference type="InterPro" id="IPR000014">
    <property type="entry name" value="PAS"/>
</dbReference>
<dbReference type="SMART" id="SM00052">
    <property type="entry name" value="EAL"/>
    <property type="match status" value="1"/>
</dbReference>
<dbReference type="InterPro" id="IPR001633">
    <property type="entry name" value="EAL_dom"/>
</dbReference>
<dbReference type="CDD" id="cd00130">
    <property type="entry name" value="PAS"/>
    <property type="match status" value="1"/>
</dbReference>
<dbReference type="InterPro" id="IPR000700">
    <property type="entry name" value="PAS-assoc_C"/>
</dbReference>
<dbReference type="InterPro" id="IPR045812">
    <property type="entry name" value="DAHL"/>
</dbReference>
<dbReference type="Gene3D" id="3.20.20.450">
    <property type="entry name" value="EAL domain"/>
    <property type="match status" value="1"/>
</dbReference>
<accession>A0ABZ2XI18</accession>
<dbReference type="Pfam" id="PF13426">
    <property type="entry name" value="PAS_9"/>
    <property type="match status" value="1"/>
</dbReference>
<dbReference type="EMBL" id="CP151406">
    <property type="protein sequence ID" value="WZJ20901.1"/>
    <property type="molecule type" value="Genomic_DNA"/>
</dbReference>
<feature type="domain" description="GGDEF" evidence="5">
    <location>
        <begin position="463"/>
        <end position="596"/>
    </location>
</feature>
<dbReference type="InterPro" id="IPR035919">
    <property type="entry name" value="EAL_sf"/>
</dbReference>
<dbReference type="CDD" id="cd01949">
    <property type="entry name" value="GGDEF"/>
    <property type="match status" value="1"/>
</dbReference>
<evidence type="ECO:0000259" key="5">
    <source>
        <dbReference type="PROSITE" id="PS50887"/>
    </source>
</evidence>
<dbReference type="SMART" id="SM00267">
    <property type="entry name" value="GGDEF"/>
    <property type="match status" value="1"/>
</dbReference>
<dbReference type="Pfam" id="PF00990">
    <property type="entry name" value="GGDEF"/>
    <property type="match status" value="1"/>
</dbReference>
<dbReference type="PROSITE" id="PS50883">
    <property type="entry name" value="EAL"/>
    <property type="match status" value="1"/>
</dbReference>
<evidence type="ECO:0000256" key="1">
    <source>
        <dbReference type="SAM" id="Phobius"/>
    </source>
</evidence>
<keyword evidence="1" id="KW-0812">Transmembrane</keyword>
<dbReference type="CDD" id="cd01948">
    <property type="entry name" value="EAL"/>
    <property type="match status" value="1"/>
</dbReference>
<evidence type="ECO:0000313" key="6">
    <source>
        <dbReference type="EMBL" id="WZJ20901.1"/>
    </source>
</evidence>
<feature type="domain" description="EAL" evidence="4">
    <location>
        <begin position="605"/>
        <end position="859"/>
    </location>
</feature>
<dbReference type="InterPro" id="IPR035965">
    <property type="entry name" value="PAS-like_dom_sf"/>
</dbReference>
<dbReference type="InterPro" id="IPR043128">
    <property type="entry name" value="Rev_trsase/Diguanyl_cyclase"/>
</dbReference>
<dbReference type="SMART" id="SM00091">
    <property type="entry name" value="PAS"/>
    <property type="match status" value="1"/>
</dbReference>
<dbReference type="SUPFAM" id="SSF55785">
    <property type="entry name" value="PYP-like sensor domain (PAS domain)"/>
    <property type="match status" value="1"/>
</dbReference>
<dbReference type="PROSITE" id="PS50113">
    <property type="entry name" value="PAC"/>
    <property type="match status" value="1"/>
</dbReference>
<dbReference type="NCBIfam" id="TIGR00254">
    <property type="entry name" value="GGDEF"/>
    <property type="match status" value="1"/>
</dbReference>
<dbReference type="Proteomes" id="UP001479520">
    <property type="component" value="Chromosome"/>
</dbReference>
<evidence type="ECO:0000259" key="4">
    <source>
        <dbReference type="PROSITE" id="PS50883"/>
    </source>
</evidence>
<dbReference type="SUPFAM" id="SSF55073">
    <property type="entry name" value="Nucleotide cyclase"/>
    <property type="match status" value="1"/>
</dbReference>
<dbReference type="InterPro" id="IPR000160">
    <property type="entry name" value="GGDEF_dom"/>
</dbReference>
<keyword evidence="1" id="KW-1133">Transmembrane helix</keyword>
<name>A0ABZ2XI18_9RHOO</name>
<evidence type="ECO:0000259" key="3">
    <source>
        <dbReference type="PROSITE" id="PS50113"/>
    </source>
</evidence>
<proteinExistence type="predicted"/>
<dbReference type="NCBIfam" id="TIGR00229">
    <property type="entry name" value="sensory_box"/>
    <property type="match status" value="1"/>
</dbReference>
<organism evidence="6 7">
    <name type="scientific">Azonexus hydrophilus</name>
    <dbReference type="NCBI Taxonomy" id="418702"/>
    <lineage>
        <taxon>Bacteria</taxon>
        <taxon>Pseudomonadati</taxon>
        <taxon>Pseudomonadota</taxon>
        <taxon>Betaproteobacteria</taxon>
        <taxon>Rhodocyclales</taxon>
        <taxon>Azonexaceae</taxon>
        <taxon>Azonexus</taxon>
    </lineage>
</organism>
<protein>
    <submittedName>
        <fullName evidence="6">EAL domain-containing protein</fullName>
    </submittedName>
</protein>
<dbReference type="PANTHER" id="PTHR44757:SF2">
    <property type="entry name" value="BIOFILM ARCHITECTURE MAINTENANCE PROTEIN MBAA"/>
    <property type="match status" value="1"/>
</dbReference>
<gene>
    <name evidence="6" type="ORF">AADV58_13225</name>
</gene>
<feature type="domain" description="PAS" evidence="2">
    <location>
        <begin position="306"/>
        <end position="352"/>
    </location>
</feature>
<evidence type="ECO:0000259" key="2">
    <source>
        <dbReference type="PROSITE" id="PS50112"/>
    </source>
</evidence>
<evidence type="ECO:0000313" key="7">
    <source>
        <dbReference type="Proteomes" id="UP001479520"/>
    </source>
</evidence>
<reference evidence="6 7" key="1">
    <citation type="submission" date="2024-04" db="EMBL/GenBank/DDBJ databases">
        <title>Dissimilatory iodate-reducing microorganisms contribute to the enrichment of iodine in groundwater.</title>
        <authorList>
            <person name="Jiang Z."/>
        </authorList>
    </citation>
    <scope>NUCLEOTIDE SEQUENCE [LARGE SCALE GENOMIC DNA]</scope>
    <source>
        <strain evidence="6 7">NCP973</strain>
    </source>
</reference>
<dbReference type="RefSeq" id="WP_341743420.1">
    <property type="nucleotide sequence ID" value="NZ_CP151406.1"/>
</dbReference>